<organism evidence="1 2">
    <name type="scientific">Roseateles subflavus</name>
    <dbReference type="NCBI Taxonomy" id="3053353"/>
    <lineage>
        <taxon>Bacteria</taxon>
        <taxon>Pseudomonadati</taxon>
        <taxon>Pseudomonadota</taxon>
        <taxon>Betaproteobacteria</taxon>
        <taxon>Burkholderiales</taxon>
        <taxon>Sphaerotilaceae</taxon>
        <taxon>Roseateles</taxon>
    </lineage>
</organism>
<sequence>MSARLDYLSNRDRQHRIAALVIALLFAPLGWKLFGPRGEWVTIQTLRWQRDIEIERLSEVHDSSWCDEMPDGVQEVQRKLMDDPTGQRPEASPHCRYTGLQWRTLRAVRAQGEHPQPPYWGTPTLAAVPPGQPGAERISKYKGIYEVVMVDSQARDWTCRLTLQQWSALKPGQEFRLFVDRFGVANCSTVPGVR</sequence>
<gene>
    <name evidence="1" type="ORF">QRD43_09185</name>
</gene>
<dbReference type="Proteomes" id="UP001238603">
    <property type="component" value="Unassembled WGS sequence"/>
</dbReference>
<name>A0ABT7LIG2_9BURK</name>
<protein>
    <submittedName>
        <fullName evidence="1">Uncharacterized protein</fullName>
    </submittedName>
</protein>
<reference evidence="1 2" key="1">
    <citation type="submission" date="2023-06" db="EMBL/GenBank/DDBJ databases">
        <title>Pelomonas sp. APW6 16S ribosomal RNA gene genome sequencing and assembly.</title>
        <authorList>
            <person name="Woo H."/>
        </authorList>
    </citation>
    <scope>NUCLEOTIDE SEQUENCE [LARGE SCALE GENOMIC DNA]</scope>
    <source>
        <strain evidence="1 2">APW6</strain>
    </source>
</reference>
<keyword evidence="2" id="KW-1185">Reference proteome</keyword>
<comment type="caution">
    <text evidence="1">The sequence shown here is derived from an EMBL/GenBank/DDBJ whole genome shotgun (WGS) entry which is preliminary data.</text>
</comment>
<evidence type="ECO:0000313" key="1">
    <source>
        <dbReference type="EMBL" id="MDL5032082.1"/>
    </source>
</evidence>
<proteinExistence type="predicted"/>
<accession>A0ABT7LIG2</accession>
<evidence type="ECO:0000313" key="2">
    <source>
        <dbReference type="Proteomes" id="UP001238603"/>
    </source>
</evidence>
<dbReference type="RefSeq" id="WP_285982183.1">
    <property type="nucleotide sequence ID" value="NZ_JASVDS010000002.1"/>
</dbReference>
<dbReference type="EMBL" id="JASVDS010000002">
    <property type="protein sequence ID" value="MDL5032082.1"/>
    <property type="molecule type" value="Genomic_DNA"/>
</dbReference>